<dbReference type="SUPFAM" id="SSF55729">
    <property type="entry name" value="Acyl-CoA N-acyltransferases (Nat)"/>
    <property type="match status" value="1"/>
</dbReference>
<evidence type="ECO:0000313" key="4">
    <source>
        <dbReference type="EMBL" id="SCF30077.1"/>
    </source>
</evidence>
<keyword evidence="2 4" id="KW-0012">Acyltransferase</keyword>
<dbReference type="AlphaFoldDB" id="A0A1C4ZAX3"/>
<dbReference type="EMBL" id="FMCX01000005">
    <property type="protein sequence ID" value="SCF30077.1"/>
    <property type="molecule type" value="Genomic_DNA"/>
</dbReference>
<evidence type="ECO:0000256" key="1">
    <source>
        <dbReference type="ARBA" id="ARBA00022679"/>
    </source>
</evidence>
<accession>A0A1C4ZAX3</accession>
<evidence type="ECO:0000259" key="3">
    <source>
        <dbReference type="PROSITE" id="PS51186"/>
    </source>
</evidence>
<reference evidence="5" key="1">
    <citation type="submission" date="2016-06" db="EMBL/GenBank/DDBJ databases">
        <authorList>
            <person name="Varghese N."/>
            <person name="Submissions Spin"/>
        </authorList>
    </citation>
    <scope>NUCLEOTIDE SEQUENCE [LARGE SCALE GENOMIC DNA]</scope>
    <source>
        <strain evidence="5">DSM 44830</strain>
    </source>
</reference>
<organism evidence="4 5">
    <name type="scientific">Micromonospora mirobrigensis</name>
    <dbReference type="NCBI Taxonomy" id="262898"/>
    <lineage>
        <taxon>Bacteria</taxon>
        <taxon>Bacillati</taxon>
        <taxon>Actinomycetota</taxon>
        <taxon>Actinomycetes</taxon>
        <taxon>Micromonosporales</taxon>
        <taxon>Micromonosporaceae</taxon>
        <taxon>Micromonospora</taxon>
    </lineage>
</organism>
<dbReference type="Pfam" id="PF00583">
    <property type="entry name" value="Acetyltransf_1"/>
    <property type="match status" value="1"/>
</dbReference>
<dbReference type="PANTHER" id="PTHR43877:SF2">
    <property type="entry name" value="AMINOALKYLPHOSPHONATE N-ACETYLTRANSFERASE-RELATED"/>
    <property type="match status" value="1"/>
</dbReference>
<dbReference type="InterPro" id="IPR050832">
    <property type="entry name" value="Bact_Acetyltransf"/>
</dbReference>
<dbReference type="Proteomes" id="UP000199504">
    <property type="component" value="Unassembled WGS sequence"/>
</dbReference>
<dbReference type="GO" id="GO:0016747">
    <property type="term" value="F:acyltransferase activity, transferring groups other than amino-acyl groups"/>
    <property type="evidence" value="ECO:0007669"/>
    <property type="project" value="InterPro"/>
</dbReference>
<protein>
    <submittedName>
        <fullName evidence="4">L-amino acid N-acyltransferase YncA</fullName>
    </submittedName>
</protein>
<keyword evidence="1 4" id="KW-0808">Transferase</keyword>
<name>A0A1C4ZAX3_9ACTN</name>
<sequence length="167" mass="17784">MAVMTSATVRPAVLGDLPALVALRLANAEAHLALDPLTYRVPRPDVVADHFRAVLAEGRDAVLVAEAPDGQVVGMIEVLRHADPPEHQILRPEPSAAVHTVVLPDRRDHGVGAALLAAAESWATGQGIRWLSAGIHHRNDRAVAFYRRHGYGDSGLSLGRPLPAPPP</sequence>
<gene>
    <name evidence="4" type="ORF">GA0070564_105255</name>
</gene>
<dbReference type="PANTHER" id="PTHR43877">
    <property type="entry name" value="AMINOALKYLPHOSPHONATE N-ACETYLTRANSFERASE-RELATED-RELATED"/>
    <property type="match status" value="1"/>
</dbReference>
<evidence type="ECO:0000256" key="2">
    <source>
        <dbReference type="ARBA" id="ARBA00023315"/>
    </source>
</evidence>
<evidence type="ECO:0000313" key="5">
    <source>
        <dbReference type="Proteomes" id="UP000199504"/>
    </source>
</evidence>
<dbReference type="STRING" id="262898.GA0070564_105255"/>
<proteinExistence type="predicted"/>
<dbReference type="Gene3D" id="3.40.630.30">
    <property type="match status" value="1"/>
</dbReference>
<keyword evidence="5" id="KW-1185">Reference proteome</keyword>
<dbReference type="InterPro" id="IPR016181">
    <property type="entry name" value="Acyl_CoA_acyltransferase"/>
</dbReference>
<dbReference type="PROSITE" id="PS51186">
    <property type="entry name" value="GNAT"/>
    <property type="match status" value="1"/>
</dbReference>
<feature type="domain" description="N-acetyltransferase" evidence="3">
    <location>
        <begin position="7"/>
        <end position="167"/>
    </location>
</feature>
<dbReference type="InterPro" id="IPR000182">
    <property type="entry name" value="GNAT_dom"/>
</dbReference>